<gene>
    <name evidence="3" type="ordered locus">AALP_Aa2g063400</name>
</gene>
<protein>
    <submittedName>
        <fullName evidence="3">Uncharacterized protein</fullName>
    </submittedName>
</protein>
<keyword evidence="1" id="KW-0175">Coiled coil</keyword>
<name>A0A087HFN5_ARAAL</name>
<accession>A0A087HFN5</accession>
<evidence type="ECO:0000313" key="4">
    <source>
        <dbReference type="Proteomes" id="UP000029120"/>
    </source>
</evidence>
<reference evidence="4" key="1">
    <citation type="journal article" date="2015" name="Nat. Plants">
        <title>Genome expansion of Arabis alpina linked with retrotransposition and reduced symmetric DNA methylation.</title>
        <authorList>
            <person name="Willing E.M."/>
            <person name="Rawat V."/>
            <person name="Mandakova T."/>
            <person name="Maumus F."/>
            <person name="James G.V."/>
            <person name="Nordstroem K.J."/>
            <person name="Becker C."/>
            <person name="Warthmann N."/>
            <person name="Chica C."/>
            <person name="Szarzynska B."/>
            <person name="Zytnicki M."/>
            <person name="Albani M.C."/>
            <person name="Kiefer C."/>
            <person name="Bergonzi S."/>
            <person name="Castaings L."/>
            <person name="Mateos J.L."/>
            <person name="Berns M.C."/>
            <person name="Bujdoso N."/>
            <person name="Piofczyk T."/>
            <person name="de Lorenzo L."/>
            <person name="Barrero-Sicilia C."/>
            <person name="Mateos I."/>
            <person name="Piednoel M."/>
            <person name="Hagmann J."/>
            <person name="Chen-Min-Tao R."/>
            <person name="Iglesias-Fernandez R."/>
            <person name="Schuster S.C."/>
            <person name="Alonso-Blanco C."/>
            <person name="Roudier F."/>
            <person name="Carbonero P."/>
            <person name="Paz-Ares J."/>
            <person name="Davis S.J."/>
            <person name="Pecinka A."/>
            <person name="Quesneville H."/>
            <person name="Colot V."/>
            <person name="Lysak M.A."/>
            <person name="Weigel D."/>
            <person name="Coupland G."/>
            <person name="Schneeberger K."/>
        </authorList>
    </citation>
    <scope>NUCLEOTIDE SEQUENCE [LARGE SCALE GENOMIC DNA]</scope>
    <source>
        <strain evidence="4">cv. Pajares</strain>
    </source>
</reference>
<dbReference type="Proteomes" id="UP000029120">
    <property type="component" value="Chromosome 2"/>
</dbReference>
<feature type="compositionally biased region" description="Acidic residues" evidence="2">
    <location>
        <begin position="312"/>
        <end position="323"/>
    </location>
</feature>
<keyword evidence="4" id="KW-1185">Reference proteome</keyword>
<evidence type="ECO:0000313" key="3">
    <source>
        <dbReference type="EMBL" id="KFK40937.1"/>
    </source>
</evidence>
<organism evidence="3 4">
    <name type="scientific">Arabis alpina</name>
    <name type="common">Alpine rock-cress</name>
    <dbReference type="NCBI Taxonomy" id="50452"/>
    <lineage>
        <taxon>Eukaryota</taxon>
        <taxon>Viridiplantae</taxon>
        <taxon>Streptophyta</taxon>
        <taxon>Embryophyta</taxon>
        <taxon>Tracheophyta</taxon>
        <taxon>Spermatophyta</taxon>
        <taxon>Magnoliopsida</taxon>
        <taxon>eudicotyledons</taxon>
        <taxon>Gunneridae</taxon>
        <taxon>Pentapetalae</taxon>
        <taxon>rosids</taxon>
        <taxon>malvids</taxon>
        <taxon>Brassicales</taxon>
        <taxon>Brassicaceae</taxon>
        <taxon>Arabideae</taxon>
        <taxon>Arabis</taxon>
    </lineage>
</organism>
<evidence type="ECO:0000256" key="2">
    <source>
        <dbReference type="SAM" id="MobiDB-lite"/>
    </source>
</evidence>
<dbReference type="Gramene" id="KFK40937">
    <property type="protein sequence ID" value="KFK40937"/>
    <property type="gene ID" value="AALP_AA2G063400"/>
</dbReference>
<sequence length="379" mass="41366">MVKLNLDVVDSDEELELPEWFEPEMPRGLARPLMTSSSTSEVEESISPKFPRLASNLSDACEADLTSYPRLCGSPPSDTDVRFAMSAISMLAGYNFLSDAWYTSDQKNRKLNTQNGELVAKSNWSLEVRCKAEQVVVKFKDLLDHSQRMNNDLVAEQDVLNSKVANLTSVLAEAKEMKRKEVSRVEGEVAELKNSSKDAVARAVGEAKKKAREKLRRSLEIMEERSRAQTEVDRLASLPSQVVRAIRRMKKAAKDGVPIDAAKKEKLEARLAGYTAEAKKIVLPPLPEDPCDDEGIKPVRNLALDISSTESSDNEAATDEAQDGTDQLGLQGGEGEDIAEPAGTGEPDATDAVNAATGEPIAPLFSHPEANAEDQETVP</sequence>
<proteinExistence type="predicted"/>
<evidence type="ECO:0000256" key="1">
    <source>
        <dbReference type="SAM" id="Coils"/>
    </source>
</evidence>
<feature type="region of interest" description="Disordered" evidence="2">
    <location>
        <begin position="307"/>
        <end position="379"/>
    </location>
</feature>
<feature type="coiled-coil region" evidence="1">
    <location>
        <begin position="175"/>
        <end position="225"/>
    </location>
</feature>
<dbReference type="AlphaFoldDB" id="A0A087HFN5"/>
<dbReference type="EMBL" id="CM002870">
    <property type="protein sequence ID" value="KFK40937.1"/>
    <property type="molecule type" value="Genomic_DNA"/>
</dbReference>